<accession>A0A1R1SG19</accession>
<dbReference type="PROSITE" id="PS51755">
    <property type="entry name" value="OMPR_PHOB"/>
    <property type="match status" value="1"/>
</dbReference>
<dbReference type="Pfam" id="PF03704">
    <property type="entry name" value="BTAD"/>
    <property type="match status" value="1"/>
</dbReference>
<dbReference type="CDD" id="cd15831">
    <property type="entry name" value="BTAD"/>
    <property type="match status" value="1"/>
</dbReference>
<evidence type="ECO:0000256" key="1">
    <source>
        <dbReference type="ARBA" id="ARBA00005820"/>
    </source>
</evidence>
<evidence type="ECO:0000256" key="5">
    <source>
        <dbReference type="ARBA" id="ARBA00023163"/>
    </source>
</evidence>
<dbReference type="InterPro" id="IPR036388">
    <property type="entry name" value="WH-like_DNA-bd_sf"/>
</dbReference>
<gene>
    <name evidence="8" type="ORF">SPAR_22277</name>
</gene>
<protein>
    <submittedName>
        <fullName evidence="8">Activator protein</fullName>
    </submittedName>
</protein>
<keyword evidence="2" id="KW-0902">Two-component regulatory system</keyword>
<comment type="caution">
    <text evidence="8">The sequence shown here is derived from an EMBL/GenBank/DDBJ whole genome shotgun (WGS) entry which is preliminary data.</text>
</comment>
<evidence type="ECO:0000259" key="7">
    <source>
        <dbReference type="PROSITE" id="PS51755"/>
    </source>
</evidence>
<dbReference type="SUPFAM" id="SSF48452">
    <property type="entry name" value="TPR-like"/>
    <property type="match status" value="1"/>
</dbReference>
<dbReference type="InterPro" id="IPR001867">
    <property type="entry name" value="OmpR/PhoB-type_DNA-bd"/>
</dbReference>
<dbReference type="GO" id="GO:0006355">
    <property type="term" value="P:regulation of DNA-templated transcription"/>
    <property type="evidence" value="ECO:0007669"/>
    <property type="project" value="InterPro"/>
</dbReference>
<dbReference type="GeneID" id="96748242"/>
<dbReference type="Pfam" id="PF00486">
    <property type="entry name" value="Trans_reg_C"/>
    <property type="match status" value="1"/>
</dbReference>
<dbReference type="SMART" id="SM00862">
    <property type="entry name" value="Trans_reg_C"/>
    <property type="match status" value="1"/>
</dbReference>
<dbReference type="AlphaFoldDB" id="A0A1R1SG19"/>
<keyword evidence="5" id="KW-0804">Transcription</keyword>
<keyword evidence="9" id="KW-1185">Reference proteome</keyword>
<evidence type="ECO:0000313" key="9">
    <source>
        <dbReference type="Proteomes" id="UP000186168"/>
    </source>
</evidence>
<evidence type="ECO:0000256" key="2">
    <source>
        <dbReference type="ARBA" id="ARBA00023012"/>
    </source>
</evidence>
<dbReference type="Proteomes" id="UP000186168">
    <property type="component" value="Unassembled WGS sequence"/>
</dbReference>
<dbReference type="Gene3D" id="1.25.40.10">
    <property type="entry name" value="Tetratricopeptide repeat domain"/>
    <property type="match status" value="1"/>
</dbReference>
<dbReference type="InterPro" id="IPR005158">
    <property type="entry name" value="BTAD"/>
</dbReference>
<dbReference type="PANTHER" id="PTHR35807:SF1">
    <property type="entry name" value="TRANSCRIPTIONAL REGULATOR REDD"/>
    <property type="match status" value="1"/>
</dbReference>
<comment type="similarity">
    <text evidence="1">Belongs to the AfsR/DnrI/RedD regulatory family.</text>
</comment>
<dbReference type="InterPro" id="IPR051677">
    <property type="entry name" value="AfsR-DnrI-RedD_regulator"/>
</dbReference>
<reference evidence="8 9" key="1">
    <citation type="submission" date="2013-05" db="EMBL/GenBank/DDBJ databases">
        <title>Genome sequence of Streptomyces sparsogenes DSM 40356.</title>
        <authorList>
            <person name="Coyne S."/>
            <person name="Seebeck F.P."/>
        </authorList>
    </citation>
    <scope>NUCLEOTIDE SEQUENCE [LARGE SCALE GENOMIC DNA]</scope>
    <source>
        <strain evidence="8 9">DSM 40356</strain>
    </source>
</reference>
<dbReference type="SUPFAM" id="SSF46894">
    <property type="entry name" value="C-terminal effector domain of the bipartite response regulators"/>
    <property type="match status" value="1"/>
</dbReference>
<feature type="domain" description="OmpR/PhoB-type" evidence="7">
    <location>
        <begin position="1"/>
        <end position="94"/>
    </location>
</feature>
<dbReference type="Gene3D" id="1.10.10.10">
    <property type="entry name" value="Winged helix-like DNA-binding domain superfamily/Winged helix DNA-binding domain"/>
    <property type="match status" value="1"/>
</dbReference>
<dbReference type="STRING" id="67365.GCA_001704635_03941"/>
<evidence type="ECO:0000256" key="6">
    <source>
        <dbReference type="PROSITE-ProRule" id="PRU01091"/>
    </source>
</evidence>
<evidence type="ECO:0000256" key="3">
    <source>
        <dbReference type="ARBA" id="ARBA00023015"/>
    </source>
</evidence>
<keyword evidence="3" id="KW-0805">Transcription regulation</keyword>
<organism evidence="8 9">
    <name type="scientific">Streptomyces sparsogenes DSM 40356</name>
    <dbReference type="NCBI Taxonomy" id="1331668"/>
    <lineage>
        <taxon>Bacteria</taxon>
        <taxon>Bacillati</taxon>
        <taxon>Actinomycetota</taxon>
        <taxon>Actinomycetes</taxon>
        <taxon>Kitasatosporales</taxon>
        <taxon>Streptomycetaceae</taxon>
        <taxon>Streptomyces</taxon>
    </lineage>
</organism>
<dbReference type="GO" id="GO:0000160">
    <property type="term" value="P:phosphorelay signal transduction system"/>
    <property type="evidence" value="ECO:0007669"/>
    <property type="project" value="UniProtKB-KW"/>
</dbReference>
<evidence type="ECO:0000256" key="4">
    <source>
        <dbReference type="ARBA" id="ARBA00023125"/>
    </source>
</evidence>
<name>A0A1R1SG19_9ACTN</name>
<keyword evidence="4 6" id="KW-0238">DNA-binding</keyword>
<sequence>MRYEILGPLRVVDGPSITSLSARKVEVLLAALLVRADEVVSSEDLVKEIWGTRAPRQAIATLHVYVSQLRKFLRRPDRTESPIVTARGGYVLRLGADEADELDFHIFQDLVRQGSAARRAGRTQEACEAYEEGLGLWRGPVLEDLRDGAIVNGFVCWAEQSRLECVESFVDAGLELGRHREFVSFLYARIEELPLYEAFYRQLMLALYRSGCRADALSVYQSARTVLGEELGLEPSAALKRLHHAVLVDAPEIEAA</sequence>
<dbReference type="InterPro" id="IPR011990">
    <property type="entry name" value="TPR-like_helical_dom_sf"/>
</dbReference>
<dbReference type="GO" id="GO:0003677">
    <property type="term" value="F:DNA binding"/>
    <property type="evidence" value="ECO:0007669"/>
    <property type="project" value="UniProtKB-UniRule"/>
</dbReference>
<feature type="DNA-binding region" description="OmpR/PhoB-type" evidence="6">
    <location>
        <begin position="1"/>
        <end position="94"/>
    </location>
</feature>
<dbReference type="SMART" id="SM01043">
    <property type="entry name" value="BTAD"/>
    <property type="match status" value="1"/>
</dbReference>
<dbReference type="RefSeq" id="WP_065968260.1">
    <property type="nucleotide sequence ID" value="NZ_ASQP01000316.1"/>
</dbReference>
<evidence type="ECO:0000313" key="8">
    <source>
        <dbReference type="EMBL" id="OMI37187.1"/>
    </source>
</evidence>
<dbReference type="PANTHER" id="PTHR35807">
    <property type="entry name" value="TRANSCRIPTIONAL REGULATOR REDD-RELATED"/>
    <property type="match status" value="1"/>
</dbReference>
<proteinExistence type="inferred from homology"/>
<dbReference type="InterPro" id="IPR016032">
    <property type="entry name" value="Sig_transdc_resp-reg_C-effctor"/>
</dbReference>
<dbReference type="EMBL" id="ASQP01000316">
    <property type="protein sequence ID" value="OMI37187.1"/>
    <property type="molecule type" value="Genomic_DNA"/>
</dbReference>